<protein>
    <submittedName>
        <fullName evidence="6">ABC transporter substrate-binding protein</fullName>
    </submittedName>
</protein>
<gene>
    <name evidence="6" type="ORF">ACFQE1_03100</name>
</gene>
<sequence length="575" mass="63992">MAGCSGETPEPGGESGGDNGSQGTGDGTQGSGANMVDRTFYNATWTVPNQAQYNQYNPTNQTEFPNYALFGWLARYAQTNDEWVPLLAEDWNLSGTSLTLNIDDSFVWHDGDPVTAEDVATKLRVEYAMGTTLSNFLAGVEVPDETTLEIELQNETNETLLYQNLLSQMIDTQTSVWGDYVSDVQFDDGDYSSAQEEIVGFGWEEPIGWGPFQFDRSTGQQIVLKKFEDHPHADEINFSTLAYRYVENKQQKMQGYLSKRLSGGGMIPTKSVYEQMPAAFQNWKFLRGVGFALHFNQNRDVFTDVRVRKALSHVLDRKPMVENTSAVGPELLKYDTGFHGGEEIQRQYIGDDLDQFTRYDDTQRATQLLKDAGFTKDGDQWMKPDGDPFQLTLKAASGFSAWRVGTNEATRQLNNFGIESEFKPVQVSTYLSDTLPNGDFDIGASFVGQQVIHPLTDLETAFYGYPSFGPPDIGTPNEFSVPMPVADPSGSEETVNVKDLIGQATSATGEESTSTIKQISWVYNQTVPTYVVFSSYGYSFLNTDNWTTAPEDSLTTDVQYPVSFMLHKGQIQAKQ</sequence>
<feature type="compositionally biased region" description="Low complexity" evidence="4">
    <location>
        <begin position="1"/>
        <end position="12"/>
    </location>
</feature>
<dbReference type="PANTHER" id="PTHR30290:SF9">
    <property type="entry name" value="OLIGOPEPTIDE-BINDING PROTEIN APPA"/>
    <property type="match status" value="1"/>
</dbReference>
<evidence type="ECO:0000259" key="5">
    <source>
        <dbReference type="Pfam" id="PF00496"/>
    </source>
</evidence>
<reference evidence="6 7" key="1">
    <citation type="journal article" date="2019" name="Int. J. Syst. Evol. Microbiol.">
        <title>The Global Catalogue of Microorganisms (GCM) 10K type strain sequencing project: providing services to taxonomists for standard genome sequencing and annotation.</title>
        <authorList>
            <consortium name="The Broad Institute Genomics Platform"/>
            <consortium name="The Broad Institute Genome Sequencing Center for Infectious Disease"/>
            <person name="Wu L."/>
            <person name="Ma J."/>
        </authorList>
    </citation>
    <scope>NUCLEOTIDE SEQUENCE [LARGE SCALE GENOMIC DNA]</scope>
    <source>
        <strain evidence="6 7">NBRC 111368</strain>
    </source>
</reference>
<accession>A0ABD5RVK7</accession>
<feature type="region of interest" description="Disordered" evidence="4">
    <location>
        <begin position="1"/>
        <end position="33"/>
    </location>
</feature>
<keyword evidence="7" id="KW-1185">Reference proteome</keyword>
<dbReference type="EMBL" id="JBHSWU010000015">
    <property type="protein sequence ID" value="MFC6723396.1"/>
    <property type="molecule type" value="Genomic_DNA"/>
</dbReference>
<feature type="compositionally biased region" description="Gly residues" evidence="4">
    <location>
        <begin position="13"/>
        <end position="30"/>
    </location>
</feature>
<name>A0ABD5RVK7_9EURY</name>
<dbReference type="Gene3D" id="3.10.105.10">
    <property type="entry name" value="Dipeptide-binding Protein, Domain 3"/>
    <property type="match status" value="1"/>
</dbReference>
<evidence type="ECO:0000256" key="3">
    <source>
        <dbReference type="ARBA" id="ARBA00022729"/>
    </source>
</evidence>
<dbReference type="Gene3D" id="3.40.190.10">
    <property type="entry name" value="Periplasmic binding protein-like II"/>
    <property type="match status" value="1"/>
</dbReference>
<evidence type="ECO:0000313" key="7">
    <source>
        <dbReference type="Proteomes" id="UP001596328"/>
    </source>
</evidence>
<evidence type="ECO:0000256" key="1">
    <source>
        <dbReference type="ARBA" id="ARBA00005695"/>
    </source>
</evidence>
<comment type="similarity">
    <text evidence="1">Belongs to the bacterial solute-binding protein 5 family.</text>
</comment>
<dbReference type="PANTHER" id="PTHR30290">
    <property type="entry name" value="PERIPLASMIC BINDING COMPONENT OF ABC TRANSPORTER"/>
    <property type="match status" value="1"/>
</dbReference>
<evidence type="ECO:0000313" key="6">
    <source>
        <dbReference type="EMBL" id="MFC6723396.1"/>
    </source>
</evidence>
<dbReference type="InterPro" id="IPR000914">
    <property type="entry name" value="SBP_5_dom"/>
</dbReference>
<feature type="domain" description="Solute-binding protein family 5" evidence="5">
    <location>
        <begin position="82"/>
        <end position="465"/>
    </location>
</feature>
<keyword evidence="2" id="KW-0813">Transport</keyword>
<dbReference type="InterPro" id="IPR039424">
    <property type="entry name" value="SBP_5"/>
</dbReference>
<dbReference type="Proteomes" id="UP001596328">
    <property type="component" value="Unassembled WGS sequence"/>
</dbReference>
<proteinExistence type="inferred from homology"/>
<comment type="caution">
    <text evidence="6">The sequence shown here is derived from an EMBL/GenBank/DDBJ whole genome shotgun (WGS) entry which is preliminary data.</text>
</comment>
<keyword evidence="3" id="KW-0732">Signal</keyword>
<evidence type="ECO:0000256" key="4">
    <source>
        <dbReference type="SAM" id="MobiDB-lite"/>
    </source>
</evidence>
<dbReference type="Pfam" id="PF00496">
    <property type="entry name" value="SBP_bac_5"/>
    <property type="match status" value="1"/>
</dbReference>
<organism evidence="6 7">
    <name type="scientific">Halobium palmae</name>
    <dbReference type="NCBI Taxonomy" id="1776492"/>
    <lineage>
        <taxon>Archaea</taxon>
        <taxon>Methanobacteriati</taxon>
        <taxon>Methanobacteriota</taxon>
        <taxon>Stenosarchaea group</taxon>
        <taxon>Halobacteria</taxon>
        <taxon>Halobacteriales</taxon>
        <taxon>Haloferacaceae</taxon>
        <taxon>Halobium</taxon>
    </lineage>
</organism>
<evidence type="ECO:0000256" key="2">
    <source>
        <dbReference type="ARBA" id="ARBA00022448"/>
    </source>
</evidence>
<dbReference type="AlphaFoldDB" id="A0ABD5RVK7"/>
<dbReference type="SUPFAM" id="SSF53850">
    <property type="entry name" value="Periplasmic binding protein-like II"/>
    <property type="match status" value="1"/>
</dbReference>